<evidence type="ECO:0000256" key="2">
    <source>
        <dbReference type="ARBA" id="ARBA00022670"/>
    </source>
</evidence>
<dbReference type="FunFam" id="2.40.10.10:FF:000176">
    <property type="entry name" value="Chymotrypsinogen A"/>
    <property type="match status" value="1"/>
</dbReference>
<dbReference type="FunFam" id="2.40.10.10:FF:000181">
    <property type="entry name" value="Chymotrypsinogen A"/>
    <property type="match status" value="1"/>
</dbReference>
<evidence type="ECO:0000259" key="11">
    <source>
        <dbReference type="PROSITE" id="PS50240"/>
    </source>
</evidence>
<evidence type="ECO:0000256" key="8">
    <source>
        <dbReference type="ARBA" id="ARBA00044036"/>
    </source>
</evidence>
<keyword evidence="7" id="KW-1015">Disulfide bond</keyword>
<dbReference type="Pfam" id="PF00089">
    <property type="entry name" value="Trypsin"/>
    <property type="match status" value="1"/>
</dbReference>
<dbReference type="SUPFAM" id="SSF50494">
    <property type="entry name" value="Trypsin-like serine proteases"/>
    <property type="match status" value="1"/>
</dbReference>
<dbReference type="PROSITE" id="PS50240">
    <property type="entry name" value="TRYPSIN_DOM"/>
    <property type="match status" value="1"/>
</dbReference>
<protein>
    <recommendedName>
        <fullName evidence="8">chymotrypsin</fullName>
        <ecNumber evidence="8">3.4.21.1</ecNumber>
    </recommendedName>
</protein>
<evidence type="ECO:0000256" key="3">
    <source>
        <dbReference type="ARBA" id="ARBA00022757"/>
    </source>
</evidence>
<sequence>MLWIIGCFALVASAPTVDPKENLNSIMVSGGGDALSVWPWQVSIQTSKGVNFCGGTLITENWILTAAHCPVKAGYHYVVLGEHDRGSNDEAVQIKKISEVIRHPRFNKKNFNNDVALLKLSSPAQITSRVSPVNLVSSSTNIPSGTLCVTTGWGRTATGQGPRILQETTLPIVSTAECKQYWGLTRSITDSMICAGGSGSSSCQGDSGGPLVCDSKGVWYQVGIVSWGTKECKVNAPGVYSRVSFLRQWIDDTVPSLYNLD</sequence>
<dbReference type="PANTHER" id="PTHR24250:SF66">
    <property type="entry name" value="CHYMOTRYPSIN-LIKE PROTEASE CTRL-1"/>
    <property type="match status" value="1"/>
</dbReference>
<dbReference type="PROSITE" id="PS00135">
    <property type="entry name" value="TRYPSIN_SER"/>
    <property type="match status" value="1"/>
</dbReference>
<dbReference type="EMBL" id="JAFHDT010000014">
    <property type="protein sequence ID" value="KAI7801194.1"/>
    <property type="molecule type" value="Genomic_DNA"/>
</dbReference>
<dbReference type="InterPro" id="IPR043504">
    <property type="entry name" value="Peptidase_S1_PA_chymotrypsin"/>
</dbReference>
<dbReference type="Gene3D" id="2.40.10.10">
    <property type="entry name" value="Trypsin-like serine proteases"/>
    <property type="match status" value="1"/>
</dbReference>
<keyword evidence="5 9" id="KW-0720">Serine protease</keyword>
<keyword evidence="4 9" id="KW-0378">Hydrolase</keyword>
<evidence type="ECO:0000256" key="5">
    <source>
        <dbReference type="ARBA" id="ARBA00022825"/>
    </source>
</evidence>
<dbReference type="SMART" id="SM00020">
    <property type="entry name" value="Tryp_SPc"/>
    <property type="match status" value="1"/>
</dbReference>
<dbReference type="GO" id="GO:0005576">
    <property type="term" value="C:extracellular region"/>
    <property type="evidence" value="ECO:0007669"/>
    <property type="project" value="UniProtKB-SubCell"/>
</dbReference>
<evidence type="ECO:0000256" key="4">
    <source>
        <dbReference type="ARBA" id="ARBA00022801"/>
    </source>
</evidence>
<evidence type="ECO:0000256" key="10">
    <source>
        <dbReference type="SAM" id="SignalP"/>
    </source>
</evidence>
<dbReference type="InterPro" id="IPR009003">
    <property type="entry name" value="Peptidase_S1_PA"/>
</dbReference>
<feature type="signal peptide" evidence="10">
    <location>
        <begin position="1"/>
        <end position="19"/>
    </location>
</feature>
<dbReference type="PROSITE" id="PS00134">
    <property type="entry name" value="TRYPSIN_HIS"/>
    <property type="match status" value="1"/>
</dbReference>
<gene>
    <name evidence="12" type="ORF">IRJ41_025593</name>
</gene>
<dbReference type="GO" id="GO:0006508">
    <property type="term" value="P:proteolysis"/>
    <property type="evidence" value="ECO:0007669"/>
    <property type="project" value="UniProtKB-KW"/>
</dbReference>
<dbReference type="InterPro" id="IPR001254">
    <property type="entry name" value="Trypsin_dom"/>
</dbReference>
<evidence type="ECO:0000313" key="12">
    <source>
        <dbReference type="EMBL" id="KAI7801194.1"/>
    </source>
</evidence>
<evidence type="ECO:0000313" key="13">
    <source>
        <dbReference type="Proteomes" id="UP001059041"/>
    </source>
</evidence>
<feature type="chain" id="PRO_5040841465" description="chymotrypsin" evidence="10">
    <location>
        <begin position="20"/>
        <end position="261"/>
    </location>
</feature>
<keyword evidence="10" id="KW-0732">Signal</keyword>
<dbReference type="InterPro" id="IPR001314">
    <property type="entry name" value="Peptidase_S1A"/>
</dbReference>
<dbReference type="PANTHER" id="PTHR24250">
    <property type="entry name" value="CHYMOTRYPSIN-RELATED"/>
    <property type="match status" value="1"/>
</dbReference>
<dbReference type="InterPro" id="IPR018114">
    <property type="entry name" value="TRYPSIN_HIS"/>
</dbReference>
<dbReference type="AlphaFoldDB" id="A0A9W7TQS6"/>
<name>A0A9W7TQS6_TRIRA</name>
<keyword evidence="2 9" id="KW-0645">Protease</keyword>
<evidence type="ECO:0000256" key="6">
    <source>
        <dbReference type="ARBA" id="ARBA00023145"/>
    </source>
</evidence>
<organism evidence="12 13">
    <name type="scientific">Triplophysa rosa</name>
    <name type="common">Cave loach</name>
    <dbReference type="NCBI Taxonomy" id="992332"/>
    <lineage>
        <taxon>Eukaryota</taxon>
        <taxon>Metazoa</taxon>
        <taxon>Chordata</taxon>
        <taxon>Craniata</taxon>
        <taxon>Vertebrata</taxon>
        <taxon>Euteleostomi</taxon>
        <taxon>Actinopterygii</taxon>
        <taxon>Neopterygii</taxon>
        <taxon>Teleostei</taxon>
        <taxon>Ostariophysi</taxon>
        <taxon>Cypriniformes</taxon>
        <taxon>Nemacheilidae</taxon>
        <taxon>Triplophysa</taxon>
    </lineage>
</organism>
<dbReference type="CDD" id="cd00190">
    <property type="entry name" value="Tryp_SPc"/>
    <property type="match status" value="1"/>
</dbReference>
<accession>A0A9W7TQS6</accession>
<keyword evidence="3" id="KW-0222">Digestion</keyword>
<dbReference type="InterPro" id="IPR033116">
    <property type="entry name" value="TRYPSIN_SER"/>
</dbReference>
<reference evidence="12" key="1">
    <citation type="submission" date="2021-02" db="EMBL/GenBank/DDBJ databases">
        <title>Comparative genomics reveals that relaxation of natural selection precedes convergent phenotypic evolution of cavefish.</title>
        <authorList>
            <person name="Peng Z."/>
        </authorList>
    </citation>
    <scope>NUCLEOTIDE SEQUENCE</scope>
    <source>
        <tissue evidence="12">Muscle</tissue>
    </source>
</reference>
<keyword evidence="13" id="KW-1185">Reference proteome</keyword>
<comment type="subcellular location">
    <subcellularLocation>
        <location evidence="1">Secreted</location>
        <location evidence="1">Extracellular space</location>
    </subcellularLocation>
</comment>
<dbReference type="EC" id="3.4.21.1" evidence="8"/>
<evidence type="ECO:0000256" key="7">
    <source>
        <dbReference type="ARBA" id="ARBA00023157"/>
    </source>
</evidence>
<feature type="domain" description="Peptidase S1" evidence="11">
    <location>
        <begin position="27"/>
        <end position="255"/>
    </location>
</feature>
<proteinExistence type="predicted"/>
<keyword evidence="6" id="KW-0865">Zymogen</keyword>
<evidence type="ECO:0000256" key="1">
    <source>
        <dbReference type="ARBA" id="ARBA00004239"/>
    </source>
</evidence>
<dbReference type="GO" id="GO:0004252">
    <property type="term" value="F:serine-type endopeptidase activity"/>
    <property type="evidence" value="ECO:0007669"/>
    <property type="project" value="UniProtKB-EC"/>
</dbReference>
<dbReference type="GO" id="GO:0007586">
    <property type="term" value="P:digestion"/>
    <property type="evidence" value="ECO:0007669"/>
    <property type="project" value="UniProtKB-KW"/>
</dbReference>
<dbReference type="PRINTS" id="PR00722">
    <property type="entry name" value="CHYMOTRYPSIN"/>
</dbReference>
<evidence type="ECO:0000256" key="9">
    <source>
        <dbReference type="RuleBase" id="RU363034"/>
    </source>
</evidence>
<dbReference type="Proteomes" id="UP001059041">
    <property type="component" value="Linkage Group LG14"/>
</dbReference>
<comment type="caution">
    <text evidence="12">The sequence shown here is derived from an EMBL/GenBank/DDBJ whole genome shotgun (WGS) entry which is preliminary data.</text>
</comment>